<dbReference type="Proteomes" id="UP001314170">
    <property type="component" value="Unassembled WGS sequence"/>
</dbReference>
<organism evidence="1 2">
    <name type="scientific">Dovyalis caffra</name>
    <dbReference type="NCBI Taxonomy" id="77055"/>
    <lineage>
        <taxon>Eukaryota</taxon>
        <taxon>Viridiplantae</taxon>
        <taxon>Streptophyta</taxon>
        <taxon>Embryophyta</taxon>
        <taxon>Tracheophyta</taxon>
        <taxon>Spermatophyta</taxon>
        <taxon>Magnoliopsida</taxon>
        <taxon>eudicotyledons</taxon>
        <taxon>Gunneridae</taxon>
        <taxon>Pentapetalae</taxon>
        <taxon>rosids</taxon>
        <taxon>fabids</taxon>
        <taxon>Malpighiales</taxon>
        <taxon>Salicaceae</taxon>
        <taxon>Flacourtieae</taxon>
        <taxon>Dovyalis</taxon>
    </lineage>
</organism>
<evidence type="ECO:0000313" key="2">
    <source>
        <dbReference type="Proteomes" id="UP001314170"/>
    </source>
</evidence>
<proteinExistence type="predicted"/>
<evidence type="ECO:0000313" key="1">
    <source>
        <dbReference type="EMBL" id="CAK7354672.1"/>
    </source>
</evidence>
<keyword evidence="2" id="KW-1185">Reference proteome</keyword>
<reference evidence="1 2" key="1">
    <citation type="submission" date="2024-01" db="EMBL/GenBank/DDBJ databases">
        <authorList>
            <person name="Waweru B."/>
        </authorList>
    </citation>
    <scope>NUCLEOTIDE SEQUENCE [LARGE SCALE GENOMIC DNA]</scope>
</reference>
<comment type="caution">
    <text evidence="1">The sequence shown here is derived from an EMBL/GenBank/DDBJ whole genome shotgun (WGS) entry which is preliminary data.</text>
</comment>
<accession>A0AAV1SQR2</accession>
<dbReference type="EMBL" id="CAWUPB010001195">
    <property type="protein sequence ID" value="CAK7354672.1"/>
    <property type="molecule type" value="Genomic_DNA"/>
</dbReference>
<sequence length="90" mass="10760">MIVGRLNDVDNTANEWRRNEEQSSRVVIFHELDYNQAQCAWFIRDRRGWRRYVRRLDYHEAKETGVKPCARKSTKKFKSQVSSQDTNVIA</sequence>
<protein>
    <submittedName>
        <fullName evidence="1">Uncharacterized protein</fullName>
    </submittedName>
</protein>
<dbReference type="AlphaFoldDB" id="A0AAV1SQR2"/>
<name>A0AAV1SQR2_9ROSI</name>
<gene>
    <name evidence="1" type="ORF">DCAF_LOCUS25281</name>
</gene>